<dbReference type="InterPro" id="IPR011646">
    <property type="entry name" value="KAP_P-loop"/>
</dbReference>
<evidence type="ECO:0000256" key="1">
    <source>
        <dbReference type="SAM" id="Phobius"/>
    </source>
</evidence>
<feature type="domain" description="KAP NTPase" evidence="2">
    <location>
        <begin position="29"/>
        <end position="389"/>
    </location>
</feature>
<protein>
    <submittedName>
        <fullName evidence="3">P-loop NTPase fold protein</fullName>
    </submittedName>
</protein>
<keyword evidence="1" id="KW-1133">Transmembrane helix</keyword>
<proteinExistence type="predicted"/>
<organism evidence="3 4">
    <name type="scientific">Candidatus Cohnella colombiensis</name>
    <dbReference type="NCBI Taxonomy" id="3121368"/>
    <lineage>
        <taxon>Bacteria</taxon>
        <taxon>Bacillati</taxon>
        <taxon>Bacillota</taxon>
        <taxon>Bacilli</taxon>
        <taxon>Bacillales</taxon>
        <taxon>Paenibacillaceae</taxon>
        <taxon>Cohnella</taxon>
    </lineage>
</organism>
<dbReference type="AlphaFoldDB" id="A0AA95EZX2"/>
<sequence>MGKLKTKKYFIKDASVNGIDDDLFNYSDISKVIERILDSNKPPYNIAVIGKWGLGKSSLINLVRNRLRGGDSYFFQEINAWKYEKESMRRVFLKQLWQGISGEKLKSFHEIQRTFSDLINNTISPTNTAVKTKWWVTARKAFRKYSLPIFVISLFTAGGFVGYKLIQAHTNDVAVNSLFWWKVILSYCKNISTTLLLPVLITLLTALHSEYRKKEPKKFEFNFPLETADDYELFLENSIADKLKNNHDLKIVTIIDDLDRLGLDKIVEALDSIKAFVNLPNCVFIVPFDDEIIKSALEKRRETQFGEDCDVIESELILDKLFQFKIYLPPLLKYDIKQFTMSLIKREIPDFIIDFCPEETFDRLVSRIIIHSDVTTPRQVKKLVNGFVNNYLIAREREESGRVERGLLTGERGIEQIAKLTVLQADFNHFYDLLFKDFSYITRFVEVVQNEYALTEVPADLRSYYKYNEDNTVIGVFPTYEPLLNFLISRAKYSVDNIAPFLYLAQDAISIKTGDEQQRRTIAALESGNVSTLKTMLGEKPEIAEAVISYILECAATELPLQAGYPIVSVVDDEYTIPLANALIERSIELDTDVTELSRSLSPDNVLYAAQRAEREEYGMRLVERYLSAIADEKNVKEHMITNALKIFIPEYGRLSSDAQESIKRAINICCRKEGISVHSILPLLDYSDSSLFAMLWGANWFNKLCTHISDENDYKADVIESLKMSFKTLTGDVDFSTIINCVIPLFKLPALLEILNDMFTAELCSKLDGTLATNIVNEIIVHKYDKNSENIHKLLSKLRYVVNDDNAEAMTKFTANYETSALMDDVLVFLGKNGYFPRIEETLSELVLDVFENADNDELLGKISCYLTEDVRAELFDQLDTRSRYEANNDYERELGVISALVSDNSYKANFENLAANTLLSSTNISQNYYYQYDQYVYFEFVSQAIGLIKYVLQQETIDVYVDKLVNLFHAHRAKCLNAFERLTEVLSKERFTRIFPLLTTDISDSEFGQAFKILMDNNMRPTEAKERTAYHKFLVSHLENSTDPNMVLQTLKNSFGYFSEMKELIGFSLNNSATDRNLLVDVVAKCFNNFPQIDKVANESLPLFDDEEEFAVLKEVFAKLTKYSLNDVFTALSEKLDTATSIDTLVNIVDYAKKYYSTQSTALYLKTLNLGLEHDNVPDKVVKIISTLSVLDRNMRNTVKDEFITSLHSGFTQTTSDSILNSIVSTVMKLRWTKPFKKLLKENEEKLKLFDELAK</sequence>
<dbReference type="EMBL" id="CP119317">
    <property type="protein sequence ID" value="WEK54348.1"/>
    <property type="molecule type" value="Genomic_DNA"/>
</dbReference>
<dbReference type="Gene3D" id="3.40.50.300">
    <property type="entry name" value="P-loop containing nucleotide triphosphate hydrolases"/>
    <property type="match status" value="1"/>
</dbReference>
<dbReference type="PANTHER" id="PTHR22674:SF6">
    <property type="entry name" value="NTPASE KAP FAMILY P-LOOP DOMAIN-CONTAINING PROTEIN 1"/>
    <property type="match status" value="1"/>
</dbReference>
<evidence type="ECO:0000313" key="3">
    <source>
        <dbReference type="EMBL" id="WEK54348.1"/>
    </source>
</evidence>
<dbReference type="SUPFAM" id="SSF52540">
    <property type="entry name" value="P-loop containing nucleoside triphosphate hydrolases"/>
    <property type="match status" value="1"/>
</dbReference>
<keyword evidence="1" id="KW-0472">Membrane</keyword>
<accession>A0AA95EZX2</accession>
<reference evidence="3" key="1">
    <citation type="submission" date="2023-03" db="EMBL/GenBank/DDBJ databases">
        <title>Andean soil-derived lignocellulolytic bacterial consortium as a source of novel taxa and putative plastic-active enzymes.</title>
        <authorList>
            <person name="Diaz-Garcia L."/>
            <person name="Chuvochina M."/>
            <person name="Feuerriegel G."/>
            <person name="Bunk B."/>
            <person name="Sproer C."/>
            <person name="Streit W.R."/>
            <person name="Rodriguez L.M."/>
            <person name="Overmann J."/>
            <person name="Jimenez D.J."/>
        </authorList>
    </citation>
    <scope>NUCLEOTIDE SEQUENCE</scope>
    <source>
        <strain evidence="3">MAG 2441</strain>
    </source>
</reference>
<dbReference type="Pfam" id="PF07693">
    <property type="entry name" value="KAP_NTPase"/>
    <property type="match status" value="1"/>
</dbReference>
<dbReference type="Proteomes" id="UP001178662">
    <property type="component" value="Chromosome"/>
</dbReference>
<dbReference type="InterPro" id="IPR052754">
    <property type="entry name" value="NTPase_KAP_P-loop"/>
</dbReference>
<evidence type="ECO:0000313" key="4">
    <source>
        <dbReference type="Proteomes" id="UP001178662"/>
    </source>
</evidence>
<name>A0AA95EZX2_9BACL</name>
<evidence type="ECO:0000259" key="2">
    <source>
        <dbReference type="Pfam" id="PF07693"/>
    </source>
</evidence>
<dbReference type="InterPro" id="IPR027417">
    <property type="entry name" value="P-loop_NTPase"/>
</dbReference>
<keyword evidence="1" id="KW-0812">Transmembrane</keyword>
<keyword evidence="4" id="KW-1185">Reference proteome</keyword>
<dbReference type="PANTHER" id="PTHR22674">
    <property type="entry name" value="NTPASE, KAP FAMILY P-LOOP DOMAIN-CONTAINING 1"/>
    <property type="match status" value="1"/>
</dbReference>
<feature type="transmembrane region" description="Helical" evidence="1">
    <location>
        <begin position="145"/>
        <end position="166"/>
    </location>
</feature>
<gene>
    <name evidence="3" type="ORF">P0Y55_17720</name>
</gene>